<sequence length="200" mass="20234">MRSHWQRAAVVVVAAAFLGGCSEKTAGTASAGAVQERSATGAASAVSTPASAKPSATRPKKVDLKGVDSCAVLSDEQKQRFGLTKPPGTLRSSAYRDATLCSIGAGDLTYGVGVVVSANEGVELYESGVSSGELTPVQVGGFPALTGRSTAVLPTCTVYLDVADGQLVDLGVDSTKLPMDELCARAKTIAEAVVQTLTAG</sequence>
<dbReference type="OrthoDB" id="5184069at2"/>
<dbReference type="PROSITE" id="PS51257">
    <property type="entry name" value="PROKAR_LIPOPROTEIN"/>
    <property type="match status" value="1"/>
</dbReference>
<gene>
    <name evidence="1" type="ORF">CLV43_120123</name>
</gene>
<dbReference type="Proteomes" id="UP000239494">
    <property type="component" value="Unassembled WGS sequence"/>
</dbReference>
<proteinExistence type="predicted"/>
<dbReference type="AlphaFoldDB" id="A0A2T0SH14"/>
<name>A0A2T0SH14_9PSEU</name>
<organism evidence="1 2">
    <name type="scientific">Umezawaea tangerina</name>
    <dbReference type="NCBI Taxonomy" id="84725"/>
    <lineage>
        <taxon>Bacteria</taxon>
        <taxon>Bacillati</taxon>
        <taxon>Actinomycetota</taxon>
        <taxon>Actinomycetes</taxon>
        <taxon>Pseudonocardiales</taxon>
        <taxon>Pseudonocardiaceae</taxon>
        <taxon>Umezawaea</taxon>
    </lineage>
</organism>
<evidence type="ECO:0000313" key="1">
    <source>
        <dbReference type="EMBL" id="PRY32704.1"/>
    </source>
</evidence>
<keyword evidence="2" id="KW-1185">Reference proteome</keyword>
<protein>
    <submittedName>
        <fullName evidence="1">Uncharacterized protein DUF3558</fullName>
    </submittedName>
</protein>
<reference evidence="1 2" key="1">
    <citation type="submission" date="2018-03" db="EMBL/GenBank/DDBJ databases">
        <title>Genomic Encyclopedia of Archaeal and Bacterial Type Strains, Phase II (KMG-II): from individual species to whole genera.</title>
        <authorList>
            <person name="Goeker M."/>
        </authorList>
    </citation>
    <scope>NUCLEOTIDE SEQUENCE [LARGE SCALE GENOMIC DNA]</scope>
    <source>
        <strain evidence="1 2">DSM 44720</strain>
    </source>
</reference>
<comment type="caution">
    <text evidence="1">The sequence shown here is derived from an EMBL/GenBank/DDBJ whole genome shotgun (WGS) entry which is preliminary data.</text>
</comment>
<accession>A0A2T0SH14</accession>
<dbReference type="Pfam" id="PF12079">
    <property type="entry name" value="DUF3558"/>
    <property type="match status" value="1"/>
</dbReference>
<dbReference type="RefSeq" id="WP_106196179.1">
    <property type="nucleotide sequence ID" value="NZ_PVTF01000020.1"/>
</dbReference>
<dbReference type="EMBL" id="PVTF01000020">
    <property type="protein sequence ID" value="PRY32704.1"/>
    <property type="molecule type" value="Genomic_DNA"/>
</dbReference>
<evidence type="ECO:0000313" key="2">
    <source>
        <dbReference type="Proteomes" id="UP000239494"/>
    </source>
</evidence>
<dbReference type="InterPro" id="IPR024520">
    <property type="entry name" value="DUF3558"/>
</dbReference>